<evidence type="ECO:0000313" key="2">
    <source>
        <dbReference type="Proteomes" id="UP001189429"/>
    </source>
</evidence>
<name>A0ABN9SVE0_9DINO</name>
<proteinExistence type="predicted"/>
<protein>
    <submittedName>
        <fullName evidence="1">Uncharacterized protein</fullName>
    </submittedName>
</protein>
<reference evidence="1" key="1">
    <citation type="submission" date="2023-10" db="EMBL/GenBank/DDBJ databases">
        <authorList>
            <person name="Chen Y."/>
            <person name="Shah S."/>
            <person name="Dougan E. K."/>
            <person name="Thang M."/>
            <person name="Chan C."/>
        </authorList>
    </citation>
    <scope>NUCLEOTIDE SEQUENCE [LARGE SCALE GENOMIC DNA]</scope>
</reference>
<gene>
    <name evidence="1" type="ORF">PCOR1329_LOCUS32943</name>
</gene>
<keyword evidence="2" id="KW-1185">Reference proteome</keyword>
<dbReference type="EMBL" id="CAUYUJ010013592">
    <property type="protein sequence ID" value="CAK0836474.1"/>
    <property type="molecule type" value="Genomic_DNA"/>
</dbReference>
<sequence length="100" mass="10785">MFNSHQRTVFARCWRQVPPPCQRGTFCGDASVSILRTCQACHHVSMPVLLSFPPCGRAARRVLAAHGLRDPASACVPASILGEAPLTTSSPAPAKDRFIK</sequence>
<evidence type="ECO:0000313" key="1">
    <source>
        <dbReference type="EMBL" id="CAK0836474.1"/>
    </source>
</evidence>
<dbReference type="Proteomes" id="UP001189429">
    <property type="component" value="Unassembled WGS sequence"/>
</dbReference>
<accession>A0ABN9SVE0</accession>
<comment type="caution">
    <text evidence="1">The sequence shown here is derived from an EMBL/GenBank/DDBJ whole genome shotgun (WGS) entry which is preliminary data.</text>
</comment>
<organism evidence="1 2">
    <name type="scientific">Prorocentrum cordatum</name>
    <dbReference type="NCBI Taxonomy" id="2364126"/>
    <lineage>
        <taxon>Eukaryota</taxon>
        <taxon>Sar</taxon>
        <taxon>Alveolata</taxon>
        <taxon>Dinophyceae</taxon>
        <taxon>Prorocentrales</taxon>
        <taxon>Prorocentraceae</taxon>
        <taxon>Prorocentrum</taxon>
    </lineage>
</organism>